<dbReference type="EMBL" id="JALPRX010000017">
    <property type="protein sequence ID" value="MCK8783791.1"/>
    <property type="molecule type" value="Genomic_DNA"/>
</dbReference>
<dbReference type="Gene3D" id="1.20.1720.10">
    <property type="entry name" value="Multidrug resistance protein D"/>
    <property type="match status" value="1"/>
</dbReference>
<protein>
    <submittedName>
        <fullName evidence="9">MFS transporter</fullName>
    </submittedName>
</protein>
<accession>A0A9X2BU84</accession>
<evidence type="ECO:0000313" key="10">
    <source>
        <dbReference type="Proteomes" id="UP001139516"/>
    </source>
</evidence>
<feature type="domain" description="Major facilitator superfamily (MFS) profile" evidence="8">
    <location>
        <begin position="10"/>
        <end position="456"/>
    </location>
</feature>
<evidence type="ECO:0000256" key="3">
    <source>
        <dbReference type="ARBA" id="ARBA00022475"/>
    </source>
</evidence>
<proteinExistence type="predicted"/>
<dbReference type="Pfam" id="PF07690">
    <property type="entry name" value="MFS_1"/>
    <property type="match status" value="1"/>
</dbReference>
<dbReference type="PANTHER" id="PTHR42718">
    <property type="entry name" value="MAJOR FACILITATOR SUPERFAMILY MULTIDRUG TRANSPORTER MFSC"/>
    <property type="match status" value="1"/>
</dbReference>
<feature type="transmembrane region" description="Helical" evidence="7">
    <location>
        <begin position="160"/>
        <end position="183"/>
    </location>
</feature>
<evidence type="ECO:0000313" key="9">
    <source>
        <dbReference type="EMBL" id="MCK8783791.1"/>
    </source>
</evidence>
<keyword evidence="5 7" id="KW-1133">Transmembrane helix</keyword>
<evidence type="ECO:0000259" key="8">
    <source>
        <dbReference type="PROSITE" id="PS50850"/>
    </source>
</evidence>
<feature type="transmembrane region" description="Helical" evidence="7">
    <location>
        <begin position="329"/>
        <end position="349"/>
    </location>
</feature>
<keyword evidence="4 7" id="KW-0812">Transmembrane</keyword>
<comment type="subcellular location">
    <subcellularLocation>
        <location evidence="1">Cell membrane</location>
        <topology evidence="1">Multi-pass membrane protein</topology>
    </subcellularLocation>
</comment>
<dbReference type="RefSeq" id="WP_248665913.1">
    <property type="nucleotide sequence ID" value="NZ_JALPRX010000017.1"/>
</dbReference>
<feature type="transmembrane region" description="Helical" evidence="7">
    <location>
        <begin position="75"/>
        <end position="95"/>
    </location>
</feature>
<keyword evidence="3" id="KW-1003">Cell membrane</keyword>
<evidence type="ECO:0000256" key="7">
    <source>
        <dbReference type="SAM" id="Phobius"/>
    </source>
</evidence>
<comment type="caution">
    <text evidence="9">The sequence shown here is derived from an EMBL/GenBank/DDBJ whole genome shotgun (WGS) entry which is preliminary data.</text>
</comment>
<dbReference type="Proteomes" id="UP001139516">
    <property type="component" value="Unassembled WGS sequence"/>
</dbReference>
<dbReference type="Gene3D" id="1.20.1250.20">
    <property type="entry name" value="MFS general substrate transporter like domains"/>
    <property type="match status" value="1"/>
</dbReference>
<organism evidence="9 10">
    <name type="scientific">Roseomonas acroporae</name>
    <dbReference type="NCBI Taxonomy" id="2937791"/>
    <lineage>
        <taxon>Bacteria</taxon>
        <taxon>Pseudomonadati</taxon>
        <taxon>Pseudomonadota</taxon>
        <taxon>Alphaproteobacteria</taxon>
        <taxon>Acetobacterales</taxon>
        <taxon>Roseomonadaceae</taxon>
        <taxon>Roseomonas</taxon>
    </lineage>
</organism>
<keyword evidence="6 7" id="KW-0472">Membrane</keyword>
<sequence length="469" mass="48415">MPPPRDPRLIAAIVASALFMQNLDSTVIATALPAMAADFGVPVPRMSVAITAYLVALTVFIPVSGWVADRFGARRVFLAAILVFTAASALCGRAEGLGALVAARVLQGMGGAMMVPVGRLLLLRQVRRDQLLTATTWLTMPALLGPIMGPPLGGFLTDALSWRAVFDINVPVGLLGMGLVWRFIPDLPAGDPGRLDLTGLALTGIALASLMLGIETIGRGVLPHPLPEAAMALGLGLGWLGVRHCLSVPSPAIDFTLLRIPSFNVPALAGSLFRVGAGAVPFLVPLTLQMAFGRSAAQSGLISFASALGALLMKPVVRPMLARFGFRRALVGNGVVAALSVAVCALFDASWPAAALFGVLLAAGLSRSLQFTALNTLCYADVPQNKLSAATSLYGTLQQLSLAAGVAVAAASLEVLTALAGRAEPVRADFAGAFLVAGLAVLLAVPLYARLPADAGEGAWEQRRAKARG</sequence>
<evidence type="ECO:0000256" key="4">
    <source>
        <dbReference type="ARBA" id="ARBA00022692"/>
    </source>
</evidence>
<feature type="transmembrane region" description="Helical" evidence="7">
    <location>
        <begin position="101"/>
        <end position="122"/>
    </location>
</feature>
<feature type="transmembrane region" description="Helical" evidence="7">
    <location>
        <begin position="131"/>
        <end position="148"/>
    </location>
</feature>
<evidence type="ECO:0000256" key="5">
    <source>
        <dbReference type="ARBA" id="ARBA00022989"/>
    </source>
</evidence>
<dbReference type="GO" id="GO:0022857">
    <property type="term" value="F:transmembrane transporter activity"/>
    <property type="evidence" value="ECO:0007669"/>
    <property type="project" value="InterPro"/>
</dbReference>
<dbReference type="GO" id="GO:0005886">
    <property type="term" value="C:plasma membrane"/>
    <property type="evidence" value="ECO:0007669"/>
    <property type="project" value="UniProtKB-SubCell"/>
</dbReference>
<evidence type="ECO:0000256" key="1">
    <source>
        <dbReference type="ARBA" id="ARBA00004651"/>
    </source>
</evidence>
<keyword evidence="10" id="KW-1185">Reference proteome</keyword>
<dbReference type="InterPro" id="IPR020846">
    <property type="entry name" value="MFS_dom"/>
</dbReference>
<dbReference type="AlphaFoldDB" id="A0A9X2BU84"/>
<gene>
    <name evidence="9" type="ORF">M0638_05265</name>
</gene>
<reference evidence="9" key="1">
    <citation type="submission" date="2022-04" db="EMBL/GenBank/DDBJ databases">
        <title>Roseomonas acroporae sp. nov., isolated from coral Acropora digitifera.</title>
        <authorList>
            <person name="Sun H."/>
        </authorList>
    </citation>
    <scope>NUCLEOTIDE SEQUENCE</scope>
    <source>
        <strain evidence="9">NAR14</strain>
    </source>
</reference>
<evidence type="ECO:0000256" key="2">
    <source>
        <dbReference type="ARBA" id="ARBA00022448"/>
    </source>
</evidence>
<feature type="transmembrane region" description="Helical" evidence="7">
    <location>
        <begin position="431"/>
        <end position="449"/>
    </location>
</feature>
<feature type="transmembrane region" description="Helical" evidence="7">
    <location>
        <begin position="296"/>
        <end position="317"/>
    </location>
</feature>
<evidence type="ECO:0000256" key="6">
    <source>
        <dbReference type="ARBA" id="ARBA00023136"/>
    </source>
</evidence>
<dbReference type="InterPro" id="IPR011701">
    <property type="entry name" value="MFS"/>
</dbReference>
<feature type="transmembrane region" description="Helical" evidence="7">
    <location>
        <begin position="46"/>
        <end position="68"/>
    </location>
</feature>
<feature type="transmembrane region" description="Helical" evidence="7">
    <location>
        <begin position="195"/>
        <end position="214"/>
    </location>
</feature>
<keyword evidence="2" id="KW-0813">Transport</keyword>
<dbReference type="InterPro" id="IPR036259">
    <property type="entry name" value="MFS_trans_sf"/>
</dbReference>
<dbReference type="PROSITE" id="PS50850">
    <property type="entry name" value="MFS"/>
    <property type="match status" value="1"/>
</dbReference>
<feature type="transmembrane region" description="Helical" evidence="7">
    <location>
        <begin position="400"/>
        <end position="419"/>
    </location>
</feature>
<dbReference type="PANTHER" id="PTHR42718:SF46">
    <property type="entry name" value="BLR6921 PROTEIN"/>
    <property type="match status" value="1"/>
</dbReference>
<name>A0A9X2BU84_9PROT</name>
<dbReference type="SUPFAM" id="SSF103473">
    <property type="entry name" value="MFS general substrate transporter"/>
    <property type="match status" value="1"/>
</dbReference>